<dbReference type="SUPFAM" id="SSF64484">
    <property type="entry name" value="beta and beta-prime subunits of DNA dependent RNA-polymerase"/>
    <property type="match status" value="1"/>
</dbReference>
<dbReference type="EC" id="2.7.7.6" evidence="1"/>
<dbReference type="Gene3D" id="4.10.860.120">
    <property type="entry name" value="RNA polymerase II, clamp domain"/>
    <property type="match status" value="1"/>
</dbReference>
<dbReference type="Gene3D" id="2.40.40.20">
    <property type="match status" value="1"/>
</dbReference>
<keyword evidence="3" id="KW-0808">Transferase</keyword>
<evidence type="ECO:0000259" key="6">
    <source>
        <dbReference type="SMART" id="SM00663"/>
    </source>
</evidence>
<dbReference type="Gene3D" id="3.30.1490.180">
    <property type="entry name" value="RNA polymerase ii"/>
    <property type="match status" value="1"/>
</dbReference>
<dbReference type="PANTHER" id="PTHR19376">
    <property type="entry name" value="DNA-DIRECTED RNA POLYMERASE"/>
    <property type="match status" value="1"/>
</dbReference>
<organism evidence="7">
    <name type="scientific">viral metagenome</name>
    <dbReference type="NCBI Taxonomy" id="1070528"/>
    <lineage>
        <taxon>unclassified sequences</taxon>
        <taxon>metagenomes</taxon>
        <taxon>organismal metagenomes</taxon>
    </lineage>
</organism>
<name>A0A6C0HVD6_9ZZZZ</name>
<dbReference type="GO" id="GO:0003677">
    <property type="term" value="F:DNA binding"/>
    <property type="evidence" value="ECO:0007669"/>
    <property type="project" value="InterPro"/>
</dbReference>
<evidence type="ECO:0000256" key="2">
    <source>
        <dbReference type="ARBA" id="ARBA00022478"/>
    </source>
</evidence>
<dbReference type="SMART" id="SM00663">
    <property type="entry name" value="RPOLA_N"/>
    <property type="match status" value="1"/>
</dbReference>
<protein>
    <recommendedName>
        <fullName evidence="1">DNA-directed RNA polymerase</fullName>
        <ecNumber evidence="1">2.7.7.6</ecNumber>
    </recommendedName>
</protein>
<evidence type="ECO:0000256" key="5">
    <source>
        <dbReference type="ARBA" id="ARBA00023163"/>
    </source>
</evidence>
<proteinExistence type="predicted"/>
<feature type="domain" description="RNA polymerase N-terminal" evidence="6">
    <location>
        <begin position="233"/>
        <end position="510"/>
    </location>
</feature>
<dbReference type="InterPro" id="IPR006592">
    <property type="entry name" value="RNA_pol_N"/>
</dbReference>
<evidence type="ECO:0000256" key="4">
    <source>
        <dbReference type="ARBA" id="ARBA00022695"/>
    </source>
</evidence>
<accession>A0A6C0HVD6</accession>
<dbReference type="InterPro" id="IPR044893">
    <property type="entry name" value="RNA_pol_Rpb1_clamp_domain"/>
</dbReference>
<keyword evidence="5" id="KW-0804">Transcription</keyword>
<sequence length="513" mass="58743">MSFKSKFYGPDVKNIKEVSFCIYTNDMIKKYSAVKSDPFGINVPDSYDNYEPKKGGLVDLRLGTCDIYLNCTTCGQNSNDCEGHFGHTELAEYLFHYGFLNHLITILKCICLKCSNILIERTEENLKRFHNKSGKYRYKEIKDMIKNINFCNVCGTPVPKIKKDIKEASISIRIVLEKEVNATGIDELTGLATEGTKIIRDYLTPRQCYNILRNVSDMDAHLMGFNVEIQRPEDLIMTRFPIPPVVIRPTAKIDFMGSSTHEDSLTLKIADIINYNIRVRNEMNKDSPSLQDSLAFLQYNVAIFFDNDSAALPKSEFKTGGRPINSISDRIKSKEGRMRLNIMGKRVDFSARSVITSDPYIDIDMVGVPLRVAKDLTIPEEVTPQNIKHLTKLVMNGRDVYPGANYIYKITTVNGKTISQRIDLRYRKANIKLNYGDIVERHIVNDDYVLFNRQPTLHKPSMMGHRIHVLERDDCNTFRMNVSVCKPYNADFDKLHCRKHGALKACYPIVIHF</sequence>
<dbReference type="Pfam" id="PF00623">
    <property type="entry name" value="RNA_pol_Rpb1_2"/>
    <property type="match status" value="1"/>
</dbReference>
<dbReference type="AlphaFoldDB" id="A0A6C0HVD6"/>
<evidence type="ECO:0000313" key="7">
    <source>
        <dbReference type="EMBL" id="QHT84370.1"/>
    </source>
</evidence>
<dbReference type="Pfam" id="PF04997">
    <property type="entry name" value="RNA_pol_Rpb1_1"/>
    <property type="match status" value="1"/>
</dbReference>
<dbReference type="EMBL" id="MN740017">
    <property type="protein sequence ID" value="QHT84370.1"/>
    <property type="molecule type" value="Genomic_DNA"/>
</dbReference>
<dbReference type="InterPro" id="IPR045867">
    <property type="entry name" value="DNA-dir_RpoC_beta_prime"/>
</dbReference>
<dbReference type="PANTHER" id="PTHR19376:SF37">
    <property type="entry name" value="DNA-DIRECTED RNA POLYMERASE II SUBUNIT RPB1"/>
    <property type="match status" value="1"/>
</dbReference>
<dbReference type="InterPro" id="IPR007080">
    <property type="entry name" value="RNA_pol_Rpb1_1"/>
</dbReference>
<evidence type="ECO:0000256" key="3">
    <source>
        <dbReference type="ARBA" id="ARBA00022679"/>
    </source>
</evidence>
<dbReference type="GO" id="GO:0003899">
    <property type="term" value="F:DNA-directed RNA polymerase activity"/>
    <property type="evidence" value="ECO:0007669"/>
    <property type="project" value="UniProtKB-EC"/>
</dbReference>
<keyword evidence="2" id="KW-0240">DNA-directed RNA polymerase</keyword>
<evidence type="ECO:0000256" key="1">
    <source>
        <dbReference type="ARBA" id="ARBA00012418"/>
    </source>
</evidence>
<dbReference type="GO" id="GO:0005665">
    <property type="term" value="C:RNA polymerase II, core complex"/>
    <property type="evidence" value="ECO:0007669"/>
    <property type="project" value="TreeGrafter"/>
</dbReference>
<keyword evidence="4" id="KW-0548">Nucleotidyltransferase</keyword>
<dbReference type="InterPro" id="IPR000722">
    <property type="entry name" value="RNA_pol_asu"/>
</dbReference>
<reference evidence="7" key="1">
    <citation type="journal article" date="2020" name="Nature">
        <title>Giant virus diversity and host interactions through global metagenomics.</title>
        <authorList>
            <person name="Schulz F."/>
            <person name="Roux S."/>
            <person name="Paez-Espino D."/>
            <person name="Jungbluth S."/>
            <person name="Walsh D.A."/>
            <person name="Denef V.J."/>
            <person name="McMahon K.D."/>
            <person name="Konstantinidis K.T."/>
            <person name="Eloe-Fadrosh E.A."/>
            <person name="Kyrpides N.C."/>
            <person name="Woyke T."/>
        </authorList>
    </citation>
    <scope>NUCLEOTIDE SEQUENCE</scope>
    <source>
        <strain evidence="7">GVMAG-M-3300023184-177</strain>
    </source>
</reference>
<dbReference type="GO" id="GO:0006351">
    <property type="term" value="P:DNA-templated transcription"/>
    <property type="evidence" value="ECO:0007669"/>
    <property type="project" value="InterPro"/>
</dbReference>